<accession>A0A8H7AM94</accession>
<protein>
    <recommendedName>
        <fullName evidence="5">RING-type domain-containing protein</fullName>
    </recommendedName>
</protein>
<dbReference type="InterPro" id="IPR013083">
    <property type="entry name" value="Znf_RING/FYVE/PHD"/>
</dbReference>
<dbReference type="Gene3D" id="3.30.40.10">
    <property type="entry name" value="Zinc/RING finger domain, C3HC4 (zinc finger)"/>
    <property type="match status" value="1"/>
</dbReference>
<dbReference type="SUPFAM" id="SSF57850">
    <property type="entry name" value="RING/U-box"/>
    <property type="match status" value="1"/>
</dbReference>
<evidence type="ECO:0000256" key="3">
    <source>
        <dbReference type="ARBA" id="ARBA00022833"/>
    </source>
</evidence>
<evidence type="ECO:0000313" key="7">
    <source>
        <dbReference type="Proteomes" id="UP000606974"/>
    </source>
</evidence>
<evidence type="ECO:0000256" key="4">
    <source>
        <dbReference type="PROSITE-ProRule" id="PRU00175"/>
    </source>
</evidence>
<reference evidence="6" key="1">
    <citation type="submission" date="2020-02" db="EMBL/GenBank/DDBJ databases">
        <authorList>
            <person name="Palmer J.M."/>
        </authorList>
    </citation>
    <scope>NUCLEOTIDE SEQUENCE</scope>
    <source>
        <strain evidence="6">EPUS1.4</strain>
        <tissue evidence="6">Thallus</tissue>
    </source>
</reference>
<dbReference type="GO" id="GO:0008270">
    <property type="term" value="F:zinc ion binding"/>
    <property type="evidence" value="ECO:0007669"/>
    <property type="project" value="UniProtKB-KW"/>
</dbReference>
<evidence type="ECO:0000256" key="2">
    <source>
        <dbReference type="ARBA" id="ARBA00022771"/>
    </source>
</evidence>
<gene>
    <name evidence="6" type="ORF">GJ744_003831</name>
</gene>
<keyword evidence="2 4" id="KW-0863">Zinc-finger</keyword>
<evidence type="ECO:0000313" key="6">
    <source>
        <dbReference type="EMBL" id="KAF7511668.1"/>
    </source>
</evidence>
<feature type="domain" description="RING-type" evidence="5">
    <location>
        <begin position="181"/>
        <end position="237"/>
    </location>
</feature>
<evidence type="ECO:0000259" key="5">
    <source>
        <dbReference type="PROSITE" id="PS50089"/>
    </source>
</evidence>
<dbReference type="InterPro" id="IPR001841">
    <property type="entry name" value="Znf_RING"/>
</dbReference>
<evidence type="ECO:0000256" key="1">
    <source>
        <dbReference type="ARBA" id="ARBA00022723"/>
    </source>
</evidence>
<keyword evidence="1" id="KW-0479">Metal-binding</keyword>
<dbReference type="PROSITE" id="PS00518">
    <property type="entry name" value="ZF_RING_1"/>
    <property type="match status" value="1"/>
</dbReference>
<comment type="caution">
    <text evidence="6">The sequence shown here is derived from an EMBL/GenBank/DDBJ whole genome shotgun (WGS) entry which is preliminary data.</text>
</comment>
<proteinExistence type="predicted"/>
<dbReference type="OrthoDB" id="428577at2759"/>
<keyword evidence="7" id="KW-1185">Reference proteome</keyword>
<name>A0A8H7AM94_9EURO</name>
<dbReference type="EMBL" id="JAACFV010000018">
    <property type="protein sequence ID" value="KAF7511668.1"/>
    <property type="molecule type" value="Genomic_DNA"/>
</dbReference>
<dbReference type="Proteomes" id="UP000606974">
    <property type="component" value="Unassembled WGS sequence"/>
</dbReference>
<dbReference type="PROSITE" id="PS50089">
    <property type="entry name" value="ZF_RING_2"/>
    <property type="match status" value="1"/>
</dbReference>
<keyword evidence="3" id="KW-0862">Zinc</keyword>
<dbReference type="InterPro" id="IPR017907">
    <property type="entry name" value="Znf_RING_CS"/>
</dbReference>
<organism evidence="6 7">
    <name type="scientific">Endocarpon pusillum</name>
    <dbReference type="NCBI Taxonomy" id="364733"/>
    <lineage>
        <taxon>Eukaryota</taxon>
        <taxon>Fungi</taxon>
        <taxon>Dikarya</taxon>
        <taxon>Ascomycota</taxon>
        <taxon>Pezizomycotina</taxon>
        <taxon>Eurotiomycetes</taxon>
        <taxon>Chaetothyriomycetidae</taxon>
        <taxon>Verrucariales</taxon>
        <taxon>Verrucariaceae</taxon>
        <taxon>Endocarpon</taxon>
    </lineage>
</organism>
<dbReference type="AlphaFoldDB" id="A0A8H7AM94"/>
<sequence length="285" mass="31282">MKEIRDSEDFVKAPATQQAGAMPDLLHLEQSSWAMSGLPAQPCDYELRNSTESEPKDAPSIKVVTKDLKAMGLAAGGKLVQDIYRDPHPAGNWNTEASRLVNIHILDPASCEKVTHIVPPPPPIDAAEYAEAKLPFYVVEEQVDNRLEGGDFDNVISVSAMDKDQGVTTEPVFDPSKPRACRECEVRLCDCIIRPCDHQFCNVCIRKLDTNSNKGQQEGISGSSNEQQIKHRRCPTCGSVVSHIAGFSAPMNLPGEEALRVKVPVHVLKVEDGRVGFKSIQTTRI</sequence>